<protein>
    <submittedName>
        <fullName evidence="1">Uncharacterized protein</fullName>
    </submittedName>
</protein>
<evidence type="ECO:0000313" key="2">
    <source>
        <dbReference type="Proteomes" id="UP000006591"/>
    </source>
</evidence>
<dbReference type="AlphaFoldDB" id="A0A0E0HB94"/>
<dbReference type="Gramene" id="ONIVA05G08480.2">
    <property type="protein sequence ID" value="ONIVA05G08480.2"/>
    <property type="gene ID" value="ONIVA05G08480"/>
</dbReference>
<dbReference type="Proteomes" id="UP000006591">
    <property type="component" value="Chromosome 5"/>
</dbReference>
<dbReference type="EnsemblPlants" id="ONIVA05G08480.2">
    <property type="protein sequence ID" value="ONIVA05G08480.2"/>
    <property type="gene ID" value="ONIVA05G08480"/>
</dbReference>
<reference evidence="1" key="1">
    <citation type="submission" date="2015-04" db="UniProtKB">
        <authorList>
            <consortium name="EnsemblPlants"/>
        </authorList>
    </citation>
    <scope>IDENTIFICATION</scope>
    <source>
        <strain evidence="1">SL10</strain>
    </source>
</reference>
<proteinExistence type="predicted"/>
<reference evidence="1" key="2">
    <citation type="submission" date="2018-04" db="EMBL/GenBank/DDBJ databases">
        <title>OnivRS2 (Oryza nivara Reference Sequence Version 2).</title>
        <authorList>
            <person name="Zhang J."/>
            <person name="Kudrna D."/>
            <person name="Lee S."/>
            <person name="Talag J."/>
            <person name="Rajasekar S."/>
            <person name="Welchert J."/>
            <person name="Hsing Y.-I."/>
            <person name="Wing R.A."/>
        </authorList>
    </citation>
    <scope>NUCLEOTIDE SEQUENCE [LARGE SCALE GENOMIC DNA]</scope>
    <source>
        <strain evidence="1">SL10</strain>
    </source>
</reference>
<evidence type="ECO:0000313" key="1">
    <source>
        <dbReference type="EnsemblPlants" id="ONIVA05G08480.2"/>
    </source>
</evidence>
<dbReference type="HOGENOM" id="CLU_2577941_0_0_1"/>
<name>A0A0E0HB94_ORYNI</name>
<keyword evidence="2" id="KW-1185">Reference proteome</keyword>
<accession>A0A0E0HB94</accession>
<sequence length="81" mass="8885">MAAALRFAARKVSRGALQQATAFVSPSPAVKEEQRRLLPEHQTIASLTQNLSRMWICLVSQRALGRNLSPGIVAIMLTQDL</sequence>
<organism evidence="1">
    <name type="scientific">Oryza nivara</name>
    <name type="common">Indian wild rice</name>
    <name type="synonym">Oryza sativa f. spontanea</name>
    <dbReference type="NCBI Taxonomy" id="4536"/>
    <lineage>
        <taxon>Eukaryota</taxon>
        <taxon>Viridiplantae</taxon>
        <taxon>Streptophyta</taxon>
        <taxon>Embryophyta</taxon>
        <taxon>Tracheophyta</taxon>
        <taxon>Spermatophyta</taxon>
        <taxon>Magnoliopsida</taxon>
        <taxon>Liliopsida</taxon>
        <taxon>Poales</taxon>
        <taxon>Poaceae</taxon>
        <taxon>BOP clade</taxon>
        <taxon>Oryzoideae</taxon>
        <taxon>Oryzeae</taxon>
        <taxon>Oryzinae</taxon>
        <taxon>Oryza</taxon>
    </lineage>
</organism>